<protein>
    <submittedName>
        <fullName evidence="1">Amidohydrolase</fullName>
    </submittedName>
</protein>
<dbReference type="Gene3D" id="3.40.630.10">
    <property type="entry name" value="Zn peptidases"/>
    <property type="match status" value="1"/>
</dbReference>
<comment type="caution">
    <text evidence="1">The sequence shown here is derived from an EMBL/GenBank/DDBJ whole genome shotgun (WGS) entry which is preliminary data.</text>
</comment>
<dbReference type="PANTHER" id="PTHR30575">
    <property type="entry name" value="PEPTIDASE M20"/>
    <property type="match status" value="1"/>
</dbReference>
<name>A0A7X1U629_9PSED</name>
<dbReference type="GO" id="GO:0046657">
    <property type="term" value="P:folic acid catabolic process"/>
    <property type="evidence" value="ECO:0007669"/>
    <property type="project" value="TreeGrafter"/>
</dbReference>
<dbReference type="GO" id="GO:0005737">
    <property type="term" value="C:cytoplasm"/>
    <property type="evidence" value="ECO:0007669"/>
    <property type="project" value="TreeGrafter"/>
</dbReference>
<evidence type="ECO:0000313" key="2">
    <source>
        <dbReference type="Proteomes" id="UP000486534"/>
    </source>
</evidence>
<organism evidence="1 2">
    <name type="scientific">Pseudomonas piscis</name>
    <dbReference type="NCBI Taxonomy" id="2614538"/>
    <lineage>
        <taxon>Bacteria</taxon>
        <taxon>Pseudomonadati</taxon>
        <taxon>Pseudomonadota</taxon>
        <taxon>Gammaproteobacteria</taxon>
        <taxon>Pseudomonadales</taxon>
        <taxon>Pseudomonadaceae</taxon>
        <taxon>Pseudomonas</taxon>
    </lineage>
</organism>
<dbReference type="SUPFAM" id="SSF53187">
    <property type="entry name" value="Zn-dependent exopeptidases"/>
    <property type="match status" value="1"/>
</dbReference>
<keyword evidence="1" id="KW-0378">Hydrolase</keyword>
<proteinExistence type="predicted"/>
<dbReference type="EMBL" id="WHUV01000004">
    <property type="protein sequence ID" value="MQA56192.1"/>
    <property type="molecule type" value="Genomic_DNA"/>
</dbReference>
<dbReference type="GO" id="GO:0016805">
    <property type="term" value="F:dipeptidase activity"/>
    <property type="evidence" value="ECO:0007669"/>
    <property type="project" value="TreeGrafter"/>
</dbReference>
<dbReference type="Gene3D" id="3.30.70.360">
    <property type="match status" value="1"/>
</dbReference>
<sequence>MSRYKEFALDWVERHRQQLSDWHQLIWHYAEPAFREYKSSAWYMELLEAEGFTVERGSGGMPTAFCATFSQGQGPLLATYGEYDAVPGNCQAATTCKQPRDGLSRFAPGHTDPHSALGISALGGALAAKATMQEFGLQGSIRFFGEPAEKLRASKPVHAAKGYYDDLDAAISFHPTYMLPLNNTTTWDTHCGIAYAYIYSFTCEDPENWIAADRYSPIPQNHLAARAPGANDALVHFYTLNESLRRSTLPFTGLWSYNEAILTAGQATADNLPPHLSQIQYLLRCDSIEQAETISQVMDNNAAAAAMVTGCRWKKTWVCKSRGGLPNHVMAQATYANLAAVGAPQWDEEAREIARQIQRNLGLEAMERPFLPATEALIEPQECERQLRLQMPAWQNYLTSDDYPEYTWHCPTVRLLVARPMLSAPPGVVYPDWVSNALGGIRQTIDPMIEVAAKTIAATLVDLLTDEALLAAAKAEFVERTGGGIGGSHWQAPLLPKDFQVPHDFRWPEYISTVRGEEWWIPARADE</sequence>
<dbReference type="RefSeq" id="WP_152899021.1">
    <property type="nucleotide sequence ID" value="NZ_WHUV01000004.1"/>
</dbReference>
<dbReference type="PANTHER" id="PTHR30575:SF0">
    <property type="entry name" value="XAA-ARG DIPEPTIDASE"/>
    <property type="match status" value="1"/>
</dbReference>
<dbReference type="AlphaFoldDB" id="A0A7X1U629"/>
<dbReference type="Proteomes" id="UP000486534">
    <property type="component" value="Unassembled WGS sequence"/>
</dbReference>
<dbReference type="GO" id="GO:0071713">
    <property type="term" value="F:para-aminobenzoyl-glutamate hydrolase activity"/>
    <property type="evidence" value="ECO:0007669"/>
    <property type="project" value="TreeGrafter"/>
</dbReference>
<gene>
    <name evidence="1" type="ORF">GDH07_22985</name>
</gene>
<dbReference type="InterPro" id="IPR052030">
    <property type="entry name" value="Peptidase_M20/M20A_hydrolases"/>
</dbReference>
<accession>A0A7X1U629</accession>
<evidence type="ECO:0000313" key="1">
    <source>
        <dbReference type="EMBL" id="MQA56192.1"/>
    </source>
</evidence>
<reference evidence="1 2" key="1">
    <citation type="submission" date="2019-10" db="EMBL/GenBank/DDBJ databases">
        <title>Pseudomonas dajingensis sp. nov., isolated from the profound head ulcers of farmed Murray cod (Maccullochella peelii peelii).</title>
        <authorList>
            <person name="Liu Y."/>
        </authorList>
    </citation>
    <scope>NUCLEOTIDE SEQUENCE [LARGE SCALE GENOMIC DNA]</scope>
    <source>
        <strain evidence="1 2">MC042</strain>
    </source>
</reference>